<dbReference type="SMART" id="SM00567">
    <property type="entry name" value="EZ_HEAT"/>
    <property type="match status" value="5"/>
</dbReference>
<dbReference type="EMBL" id="CP016793">
    <property type="protein sequence ID" value="ANZ41412.1"/>
    <property type="molecule type" value="Genomic_DNA"/>
</dbReference>
<dbReference type="KEGG" id="led:BBK82_41085"/>
<feature type="compositionally biased region" description="Pro residues" evidence="1">
    <location>
        <begin position="35"/>
        <end position="47"/>
    </location>
</feature>
<evidence type="ECO:0000313" key="3">
    <source>
        <dbReference type="EMBL" id="ANZ41412.1"/>
    </source>
</evidence>
<feature type="domain" description="NACHT" evidence="2">
    <location>
        <begin position="147"/>
        <end position="313"/>
    </location>
</feature>
<dbReference type="STRING" id="1586287.BBK82_41085"/>
<reference evidence="3 4" key="1">
    <citation type="submission" date="2016-07" db="EMBL/GenBank/DDBJ databases">
        <title>Complete genome sequence of the Lentzea guizhouensis DHS C013.</title>
        <authorList>
            <person name="Cao C."/>
        </authorList>
    </citation>
    <scope>NUCLEOTIDE SEQUENCE [LARGE SCALE GENOMIC DNA]</scope>
    <source>
        <strain evidence="3 4">DHS C013</strain>
    </source>
</reference>
<dbReference type="PANTHER" id="PTHR46312:SF2">
    <property type="entry name" value="NUCLEOTIDE-BINDING OLIGOMERIZATION DOMAIN-CONTAINING PROTEIN 2-LIKE"/>
    <property type="match status" value="1"/>
</dbReference>
<dbReference type="InterPro" id="IPR004155">
    <property type="entry name" value="PBS_lyase_HEAT"/>
</dbReference>
<dbReference type="SUPFAM" id="SSF48371">
    <property type="entry name" value="ARM repeat"/>
    <property type="match status" value="1"/>
</dbReference>
<dbReference type="OrthoDB" id="135105at2"/>
<evidence type="ECO:0000256" key="1">
    <source>
        <dbReference type="SAM" id="MobiDB-lite"/>
    </source>
</evidence>
<dbReference type="SUPFAM" id="SSF52540">
    <property type="entry name" value="P-loop containing nucleoside triphosphate hydrolases"/>
    <property type="match status" value="1"/>
</dbReference>
<proteinExistence type="predicted"/>
<dbReference type="InterPro" id="IPR007111">
    <property type="entry name" value="NACHT_NTPase"/>
</dbReference>
<dbReference type="InterPro" id="IPR016024">
    <property type="entry name" value="ARM-type_fold"/>
</dbReference>
<organism evidence="3 4">
    <name type="scientific">Lentzea guizhouensis</name>
    <dbReference type="NCBI Taxonomy" id="1586287"/>
    <lineage>
        <taxon>Bacteria</taxon>
        <taxon>Bacillati</taxon>
        <taxon>Actinomycetota</taxon>
        <taxon>Actinomycetes</taxon>
        <taxon>Pseudonocardiales</taxon>
        <taxon>Pseudonocardiaceae</taxon>
        <taxon>Lentzea</taxon>
    </lineage>
</organism>
<name>A0A1B2HUQ1_9PSEU</name>
<dbReference type="PANTHER" id="PTHR46312">
    <property type="entry name" value="NACHT DOMAIN-CONTAINING PROTEIN"/>
    <property type="match status" value="1"/>
</dbReference>
<accession>A0A1B2HUQ1</accession>
<dbReference type="Gene3D" id="3.40.50.300">
    <property type="entry name" value="P-loop containing nucleotide triphosphate hydrolases"/>
    <property type="match status" value="1"/>
</dbReference>
<dbReference type="RefSeq" id="WP_065919748.1">
    <property type="nucleotide sequence ID" value="NZ_CP016793.1"/>
</dbReference>
<dbReference type="Proteomes" id="UP000093053">
    <property type="component" value="Chromosome"/>
</dbReference>
<feature type="region of interest" description="Disordered" evidence="1">
    <location>
        <begin position="29"/>
        <end position="49"/>
    </location>
</feature>
<evidence type="ECO:0000313" key="4">
    <source>
        <dbReference type="Proteomes" id="UP000093053"/>
    </source>
</evidence>
<keyword evidence="4" id="KW-1185">Reference proteome</keyword>
<dbReference type="InterPro" id="IPR027417">
    <property type="entry name" value="P-loop_NTPase"/>
</dbReference>
<protein>
    <recommendedName>
        <fullName evidence="2">NACHT domain-containing protein</fullName>
    </recommendedName>
</protein>
<sequence>MAQEDHTANSMGDVHGIGFQARNIHGDVHITHAPPATPPVPPCPPPADWASTTALPAAVQDLLWAQEECAELLPYQLPGARKPSLGAIYVRQDVGSGVEDAQPEQRPTPMLDEHGRLVEMPPNSVVRVAVRPPSKPMRAALDSDDHLVITGGPGQGKSTLTLRLTADIIRQWATKSDDAPMAEPVLPLRIPARVLAEHLGPSFTQALADSAAAEYGHLLVGPLDPALFGTRVAGCRWLLLVDALDEVADPRTRAKIVHTLAAWAKKSTYRVLLTTRPTEGGALASLQRIACRYELQTFDDEALRGFATSWFDEEGEDCANRFLQQVRGAHLFELVEIPLLATIAAIVFEQHAQKPLPGNQYELYEAYLAHIRKPESTPATFERHRVPLIEHLGRTRLESDTSLIEAIHTWARQHPDAGPAADLITHLKACGLFVQRGRDLAFLHHSFAEHVAATAMARELPAEFAPAHPAFAELLHQAQPFESGRFARAVLLHHTRLHVQEADRLLDWLRAGQAEQHLLAARLLAKHLPAGSALVDEFLTVAKAWAMTTQYPARLMVSQVSRATHHDGLTDWLAELMRDQLAPFESRAEAAEALVVRLRAAHLTEALVLLKSAVDDGSAAVRHRLMAAEALAHSGSAEREAAERGLRSVLGDLLASGNDCRTAAVVLAAFGGKARDFAVAALERVLSDLGSTNAELVQAATGLIEIDAEFHGRCTEVLLGVVRDPVHNMFGKRDAVLGLMALGEQESAAEAITEVVRDRRRPAGNRADAAVTLALLGPRMRAKAGELLLACIDAFDTAPSDRWWYVKSLVKAGRRDLAVDLMRGLLAAPHTSWIDVVAIAAELGDLGPAFHDEAAVHLERAHRYGPKLRFEFVYPLRELADLGESHRATATARLRAALTDLSLDPDTRCQVANELIRCAPEFHALAGEHLLAIASSERDPDVRAKAWAGLHRLGPVLAGRALRELLVLARDHEVLSEIGSVFAFASAEHRRAAADELTALVQDRQRSLRTRLYAVQGLVTLGRAFHRVALAGVLEPLRTGLIRDPSSTARYFASTGRGVRDDLAAALLELFRIPGTTPEHRWLVVKALELLGHEPPLEVLQDIAADESAGLGTRAEAAVKAADANPAQLESAVDVVFVASSVMNIHRWKHLVGHLAHFGVDVRARLQRVVASPDSSRNETADAASLVDSQALRACSEDEYSRFSFRLYAYGLRALNGDSAPAVRYFRSVLDDPDESVTNRCSAAVELADLDQTLQEQMTEVVWRFAESRHLRLSERVDATKTLLGLAPSGSPRLTDLIMALVRDPERSDEAAAALAAYLPRAERTTVERVLLADRWASLEDRMPRPDGWGDVPLLAEAEAAAHEVTRLPEHDDTNGRAALALAGYSFSHAAEAVSLLIADGSLTALKKAAELGAWPEVHARLRTLVLDENRPMRDRRGAALVICDVAHEPSVRDFLLNDVDASWRHRVKELRSLEAFSELRRIRDNPALSPQHRREAARFLLHRSIDDRAACARLFASIAADHAVNPVLRWWAADDLSDLGARGRAEALPLLDSIARDNALPVLARSNAAWIIGQRWPTRHGEVLEVLRDLLPLAKPLQRVQVLDAIAVFRTSEAADELSAMAMDPGFGPLVRLHAAAKMAVKRLDLWDRAALVARDVAFDQSAPTHVRQHAARLLARWSEVCREDARGLLRTLRLPCGLR</sequence>
<gene>
    <name evidence="3" type="ORF">BBK82_41085</name>
</gene>
<dbReference type="Pfam" id="PF05729">
    <property type="entry name" value="NACHT"/>
    <property type="match status" value="1"/>
</dbReference>
<evidence type="ECO:0000259" key="2">
    <source>
        <dbReference type="Pfam" id="PF05729"/>
    </source>
</evidence>